<evidence type="ECO:0000256" key="1">
    <source>
        <dbReference type="ARBA" id="ARBA00006484"/>
    </source>
</evidence>
<comment type="similarity">
    <text evidence="1">Belongs to the short-chain dehydrogenases/reductases (SDR) family.</text>
</comment>
<dbReference type="OrthoDB" id="9803333at2"/>
<dbReference type="EMBL" id="BDCX01000011">
    <property type="protein sequence ID" value="GAT68834.1"/>
    <property type="molecule type" value="Genomic_DNA"/>
</dbReference>
<organism evidence="5 6">
    <name type="scientific">Planomonospora sphaerica</name>
    <dbReference type="NCBI Taxonomy" id="161355"/>
    <lineage>
        <taxon>Bacteria</taxon>
        <taxon>Bacillati</taxon>
        <taxon>Actinomycetota</taxon>
        <taxon>Actinomycetes</taxon>
        <taxon>Streptosporangiales</taxon>
        <taxon>Streptosporangiaceae</taxon>
        <taxon>Planomonospora</taxon>
    </lineage>
</organism>
<dbReference type="InterPro" id="IPR002347">
    <property type="entry name" value="SDR_fam"/>
</dbReference>
<evidence type="ECO:0000256" key="3">
    <source>
        <dbReference type="NCBIfam" id="TIGR04316"/>
    </source>
</evidence>
<dbReference type="Pfam" id="PF13561">
    <property type="entry name" value="adh_short_C2"/>
    <property type="match status" value="1"/>
</dbReference>
<dbReference type="InterPro" id="IPR003560">
    <property type="entry name" value="DHB_DH"/>
</dbReference>
<evidence type="ECO:0000313" key="5">
    <source>
        <dbReference type="EMBL" id="GAT68834.1"/>
    </source>
</evidence>
<dbReference type="NCBIfam" id="NF006074">
    <property type="entry name" value="PRK08220.1"/>
    <property type="match status" value="1"/>
</dbReference>
<dbReference type="PANTHER" id="PTHR42760">
    <property type="entry name" value="SHORT-CHAIN DEHYDROGENASES/REDUCTASES FAMILY MEMBER"/>
    <property type="match status" value="1"/>
</dbReference>
<dbReference type="GO" id="GO:0008667">
    <property type="term" value="F:2,3-dihydro-2,3-dihydroxybenzoate dehydrogenase activity"/>
    <property type="evidence" value="ECO:0007669"/>
    <property type="project" value="UniProtKB-UniRule"/>
</dbReference>
<sequence>MPTSTAPAPGIAGQIAVVTGAAQGIGAAVCTALATAGAKIAALDIDARLQQLADTLPGTHPYHLDVRDGPAVTATIDAIEREIGPIGILVNVAGVLHTGPVATITDEDWHQTFAVNTDGVLHTCRATAPHMITRRTGAIVTVASNAASVPRIGMAAYAASKAASAAFTRCLGLELAPYGIRCNTVSPGSTDTAMLRALAADRDPQNARNAVVNGDPAAFRIGIPLGRIATPGDIADAVLFLASDQARHITLQELFVDGGASLRP</sequence>
<dbReference type="Proteomes" id="UP000077701">
    <property type="component" value="Unassembled WGS sequence"/>
</dbReference>
<feature type="domain" description="Ketoreductase" evidence="4">
    <location>
        <begin position="14"/>
        <end position="188"/>
    </location>
</feature>
<gene>
    <name evidence="5" type="ORF">PS9374_04499</name>
</gene>
<protein>
    <recommendedName>
        <fullName evidence="3">2,3-dihydro-2,3-dihydroxybenzoate dehydrogenase</fullName>
        <ecNumber evidence="3">1.3.1.28</ecNumber>
    </recommendedName>
</protein>
<dbReference type="InterPro" id="IPR057326">
    <property type="entry name" value="KR_dom"/>
</dbReference>
<dbReference type="PRINTS" id="PR01397">
    <property type="entry name" value="DHBDHDRGNASE"/>
</dbReference>
<dbReference type="Gene3D" id="3.40.50.720">
    <property type="entry name" value="NAD(P)-binding Rossmann-like Domain"/>
    <property type="match status" value="1"/>
</dbReference>
<dbReference type="PANTHER" id="PTHR42760:SF115">
    <property type="entry name" value="3-OXOACYL-[ACYL-CARRIER-PROTEIN] REDUCTASE FABG"/>
    <property type="match status" value="1"/>
</dbReference>
<dbReference type="SUPFAM" id="SSF51735">
    <property type="entry name" value="NAD(P)-binding Rossmann-fold domains"/>
    <property type="match status" value="1"/>
</dbReference>
<dbReference type="STRING" id="161355.PS9374_04499"/>
<dbReference type="FunFam" id="3.40.50.720:FF:000084">
    <property type="entry name" value="Short-chain dehydrogenase reductase"/>
    <property type="match status" value="1"/>
</dbReference>
<dbReference type="RefSeq" id="WP_068899721.1">
    <property type="nucleotide sequence ID" value="NZ_BDCX01000011.1"/>
</dbReference>
<dbReference type="NCBIfam" id="TIGR04316">
    <property type="entry name" value="dhbA_paeA"/>
    <property type="match status" value="1"/>
</dbReference>
<evidence type="ECO:0000313" key="6">
    <source>
        <dbReference type="Proteomes" id="UP000077701"/>
    </source>
</evidence>
<dbReference type="AlphaFoldDB" id="A0A161LJ12"/>
<dbReference type="InterPro" id="IPR020904">
    <property type="entry name" value="Sc_DH/Rdtase_CS"/>
</dbReference>
<dbReference type="EC" id="1.3.1.28" evidence="3"/>
<accession>A0A161LJ12</accession>
<name>A0A161LJ12_9ACTN</name>
<dbReference type="GO" id="GO:0019290">
    <property type="term" value="P:siderophore biosynthetic process"/>
    <property type="evidence" value="ECO:0007669"/>
    <property type="project" value="InterPro"/>
</dbReference>
<dbReference type="InterPro" id="IPR036291">
    <property type="entry name" value="NAD(P)-bd_dom_sf"/>
</dbReference>
<dbReference type="PROSITE" id="PS00061">
    <property type="entry name" value="ADH_SHORT"/>
    <property type="match status" value="1"/>
</dbReference>
<dbReference type="PRINTS" id="PR00080">
    <property type="entry name" value="SDRFAMILY"/>
</dbReference>
<comment type="caution">
    <text evidence="5">The sequence shown here is derived from an EMBL/GenBank/DDBJ whole genome shotgun (WGS) entry which is preliminary data.</text>
</comment>
<evidence type="ECO:0000256" key="2">
    <source>
        <dbReference type="ARBA" id="ARBA00023002"/>
    </source>
</evidence>
<evidence type="ECO:0000259" key="4">
    <source>
        <dbReference type="SMART" id="SM00822"/>
    </source>
</evidence>
<dbReference type="GO" id="GO:0016616">
    <property type="term" value="F:oxidoreductase activity, acting on the CH-OH group of donors, NAD or NADP as acceptor"/>
    <property type="evidence" value="ECO:0007669"/>
    <property type="project" value="TreeGrafter"/>
</dbReference>
<reference evidence="6" key="2">
    <citation type="submission" date="2016-04" db="EMBL/GenBank/DDBJ databases">
        <title>Planomonospora sphaerica JCM9374 whole genome shotgun sequence.</title>
        <authorList>
            <person name="Suzuki T."/>
            <person name="Dohra H."/>
            <person name="Kodani S."/>
        </authorList>
    </citation>
    <scope>NUCLEOTIDE SEQUENCE [LARGE SCALE GENOMIC DNA]</scope>
    <source>
        <strain evidence="6">JCM 9374</strain>
    </source>
</reference>
<proteinExistence type="inferred from homology"/>
<keyword evidence="2" id="KW-0560">Oxidoreductase</keyword>
<keyword evidence="6" id="KW-1185">Reference proteome</keyword>
<dbReference type="SMART" id="SM00822">
    <property type="entry name" value="PKS_KR"/>
    <property type="match status" value="1"/>
</dbReference>
<reference evidence="5 6" key="1">
    <citation type="journal article" date="2016" name="Genome Announc.">
        <title>Draft Genome Sequence of Planomonospora sphaerica JCM9374, a Rare Actinomycete.</title>
        <authorList>
            <person name="Dohra H."/>
            <person name="Suzuki T."/>
            <person name="Inoue Y."/>
            <person name="Kodani S."/>
        </authorList>
    </citation>
    <scope>NUCLEOTIDE SEQUENCE [LARGE SCALE GENOMIC DNA]</scope>
    <source>
        <strain evidence="5 6">JCM 9374</strain>
    </source>
</reference>